<organism evidence="8">
    <name type="scientific">Bactrocera latifrons</name>
    <name type="common">Malaysian fruit fly</name>
    <name type="synonym">Chaetodacus latifrons</name>
    <dbReference type="NCBI Taxonomy" id="174628"/>
    <lineage>
        <taxon>Eukaryota</taxon>
        <taxon>Metazoa</taxon>
        <taxon>Ecdysozoa</taxon>
        <taxon>Arthropoda</taxon>
        <taxon>Hexapoda</taxon>
        <taxon>Insecta</taxon>
        <taxon>Pterygota</taxon>
        <taxon>Neoptera</taxon>
        <taxon>Endopterygota</taxon>
        <taxon>Diptera</taxon>
        <taxon>Brachycera</taxon>
        <taxon>Muscomorpha</taxon>
        <taxon>Tephritoidea</taxon>
        <taxon>Tephritidae</taxon>
        <taxon>Bactrocera</taxon>
        <taxon>Bactrocera</taxon>
    </lineage>
</organism>
<evidence type="ECO:0000313" key="8">
    <source>
        <dbReference type="EMBL" id="JAI30725.1"/>
    </source>
</evidence>
<dbReference type="AlphaFoldDB" id="A0A0K8UWM7"/>
<dbReference type="Pfam" id="PF00041">
    <property type="entry name" value="fn3"/>
    <property type="match status" value="2"/>
</dbReference>
<dbReference type="SMART" id="SM00409">
    <property type="entry name" value="IG"/>
    <property type="match status" value="4"/>
</dbReference>
<dbReference type="InterPro" id="IPR003598">
    <property type="entry name" value="Ig_sub2"/>
</dbReference>
<dbReference type="InterPro" id="IPR007110">
    <property type="entry name" value="Ig-like_dom"/>
</dbReference>
<keyword evidence="1" id="KW-1015">Disulfide bond</keyword>
<dbReference type="EMBL" id="GDHF01021589">
    <property type="protein sequence ID" value="JAI30725.1"/>
    <property type="molecule type" value="Transcribed_RNA"/>
</dbReference>
<evidence type="ECO:0000256" key="4">
    <source>
        <dbReference type="SAM" id="Phobius"/>
    </source>
</evidence>
<feature type="transmembrane region" description="Helical" evidence="4">
    <location>
        <begin position="713"/>
        <end position="736"/>
    </location>
</feature>
<evidence type="ECO:0000259" key="7">
    <source>
        <dbReference type="PROSITE" id="PS50853"/>
    </source>
</evidence>
<dbReference type="PANTHER" id="PTHR10075:SF100">
    <property type="entry name" value="FASCICLIN-2"/>
    <property type="match status" value="1"/>
</dbReference>
<name>A0A0K8UWM7_BACLA</name>
<protein>
    <submittedName>
        <fullName evidence="8">Interference hedgehog</fullName>
    </submittedName>
</protein>
<dbReference type="CDD" id="cd00096">
    <property type="entry name" value="Ig"/>
    <property type="match status" value="1"/>
</dbReference>
<keyword evidence="5" id="KW-0732">Signal</keyword>
<reference evidence="8" key="1">
    <citation type="submission" date="2015-06" db="EMBL/GenBank/DDBJ databases">
        <authorList>
            <person name="Hoefler B.C."/>
            <person name="Straight P.D."/>
        </authorList>
    </citation>
    <scope>NUCLEOTIDE SEQUENCE</scope>
</reference>
<feature type="chain" id="PRO_5005521520" evidence="5">
    <location>
        <begin position="39"/>
        <end position="1174"/>
    </location>
</feature>
<feature type="domain" description="Ig-like" evidence="6">
    <location>
        <begin position="344"/>
        <end position="430"/>
    </location>
</feature>
<feature type="compositionally biased region" description="Low complexity" evidence="3">
    <location>
        <begin position="900"/>
        <end position="923"/>
    </location>
</feature>
<dbReference type="CDD" id="cd00063">
    <property type="entry name" value="FN3"/>
    <property type="match status" value="2"/>
</dbReference>
<feature type="region of interest" description="Disordered" evidence="3">
    <location>
        <begin position="809"/>
        <end position="873"/>
    </location>
</feature>
<sequence length="1174" mass="128666">MANHAPFSSAATIGITGSWQLSFLLSLLICNQLKLSAASQSSSLGVHIVRSPESAVAPKGDEVVFECELNLAPDRLEWRFRHTSARATDAMNYNYLHGGEDGHNIVNENLTSRLRVFVSSETLGDYQCVAWVGSAAIASTPARLTLVSISIDNSNGYSRNAIRWSVAPKNCILIRCGTVSSNPPAVWSFFRNGEKVPQTEVLPSANGALILNTVSSKDSGNYTCSAMNAITGVELRLPQRIDLRVDYIDRTPPYFLNVPVSQVTARPGETAVLECPGVGSPPPEAVWSSPNVINIYNNRTKVLPYGLQISEVMPEDQGSYVCRLDNGIAPALVQIIKFIVLEAPQILRGPAKTRTNEGDQLELECSAAGNPFPQIYWLINGEDTSLDNETFHEDRRLVIRHVQKRHAGIVQCFAKNEVGEVSDGSYLEVNPKQIQGEDSAPLGSVPIRMPYEHTGNKNKGKRKHMKIPNMIPPSRPNVTRLSDDSVMLRWYVPKNEGLPIQFFKVQYRMLGDSSRKIPRENWQTTNEDIPYGKRDRVFEGVKNFTSSVSGLKPDRFYRFRIIAVYSNNDNKEGNTSAKFFLQSSEALGPNKATLPAPELLRVEPLSETAVMIHWTLPANPINVPDGFYAYYRLASSAGEYLKATVDGQHTRKFKIDLLEAGTAYEFKLQSFNALAASEFSAILQGKTKKLATTPMPVPAVTPVNTKENDKPKYPIVAGIAGCGILLIVAIVAAFLCMKRRSPATPEDEDKPQLDHIQADFVTPSVLGVAAHHKSGHRLNGVIPRMNITPNPLAQEADKNRNNVMELRFLPNSNSNSSHAGQSPNNSASASNLNTTHPHTSSSHSLHQQQTVATNADEAEPYTPPPRSSSSCETLEASEGIFNAIDATSPLSKPLPPLPNQKPHTTQHNQQPQQHHQPSHTTLPKMTSNKAQAGTAPNAVITNANHATAHYNHNTNAMHLHTKSSSSHSSTSSFQSLHNSQAHLGSHQGLHHAQPYHPPPPGTPTLIHKRGDYMPHHHHHANASAAGQHPPPVPPHQNNNHSGHHNAHHLYQQHHQQQQHAQSPPTPAMEQQRRTLERSARNLHYTATAVPANATQPHDAAMNIDGLPTRIPSLRRTRRSSGNTNNNNGGVGIPIVPGSPRVQRSPMPARAMMKRGRLGSHNDNMSSGSLNSIEV</sequence>
<evidence type="ECO:0000256" key="3">
    <source>
        <dbReference type="SAM" id="MobiDB-lite"/>
    </source>
</evidence>
<dbReference type="PROSITE" id="PS50853">
    <property type="entry name" value="FN3"/>
    <property type="match status" value="2"/>
</dbReference>
<keyword evidence="2" id="KW-0393">Immunoglobulin domain</keyword>
<proteinExistence type="predicted"/>
<feature type="region of interest" description="Disordered" evidence="3">
    <location>
        <begin position="1088"/>
        <end position="1144"/>
    </location>
</feature>
<dbReference type="OrthoDB" id="9998697at2759"/>
<feature type="domain" description="Fibronectin type-III" evidence="7">
    <location>
        <begin position="596"/>
        <end position="690"/>
    </location>
</feature>
<feature type="compositionally biased region" description="Low complexity" evidence="3">
    <location>
        <begin position="822"/>
        <end position="850"/>
    </location>
</feature>
<dbReference type="Gene3D" id="2.60.40.10">
    <property type="entry name" value="Immunoglobulins"/>
    <property type="match status" value="6"/>
</dbReference>
<dbReference type="InterPro" id="IPR003961">
    <property type="entry name" value="FN3_dom"/>
</dbReference>
<feature type="compositionally biased region" description="Polar residues" evidence="3">
    <location>
        <begin position="1160"/>
        <end position="1174"/>
    </location>
</feature>
<keyword evidence="4" id="KW-1133">Transmembrane helix</keyword>
<evidence type="ECO:0000259" key="6">
    <source>
        <dbReference type="PROSITE" id="PS50835"/>
    </source>
</evidence>
<feature type="region of interest" description="Disordered" evidence="3">
    <location>
        <begin position="1155"/>
        <end position="1174"/>
    </location>
</feature>
<dbReference type="InterPro" id="IPR036116">
    <property type="entry name" value="FN3_sf"/>
</dbReference>
<feature type="region of interest" description="Disordered" evidence="3">
    <location>
        <begin position="886"/>
        <end position="931"/>
    </location>
</feature>
<gene>
    <name evidence="8" type="primary">iHog_2</name>
    <name evidence="8" type="ORF">c0_g4_i5</name>
</gene>
<feature type="compositionally biased region" description="Polar residues" evidence="3">
    <location>
        <begin position="810"/>
        <end position="821"/>
    </location>
</feature>
<feature type="compositionally biased region" description="Basic residues" evidence="3">
    <location>
        <begin position="1041"/>
        <end position="1051"/>
    </location>
</feature>
<feature type="domain" description="Ig-like" evidence="6">
    <location>
        <begin position="253"/>
        <end position="327"/>
    </location>
</feature>
<feature type="compositionally biased region" description="Low complexity" evidence="3">
    <location>
        <begin position="1119"/>
        <end position="1141"/>
    </location>
</feature>
<feature type="region of interest" description="Disordered" evidence="3">
    <location>
        <begin position="959"/>
        <end position="1075"/>
    </location>
</feature>
<dbReference type="SMART" id="SM00408">
    <property type="entry name" value="IGc2"/>
    <property type="match status" value="3"/>
</dbReference>
<dbReference type="InterPro" id="IPR013783">
    <property type="entry name" value="Ig-like_fold"/>
</dbReference>
<dbReference type="PROSITE" id="PS50835">
    <property type="entry name" value="IG_LIKE"/>
    <property type="match status" value="3"/>
</dbReference>
<dbReference type="SMART" id="SM00060">
    <property type="entry name" value="FN3"/>
    <property type="match status" value="2"/>
</dbReference>
<dbReference type="PANTHER" id="PTHR10075">
    <property type="entry name" value="BASIGIN RELATED"/>
    <property type="match status" value="1"/>
</dbReference>
<accession>A0A0K8UWM7</accession>
<dbReference type="SUPFAM" id="SSF48726">
    <property type="entry name" value="Immunoglobulin"/>
    <property type="match status" value="3"/>
</dbReference>
<dbReference type="FunFam" id="2.60.40.10:FF:000032">
    <property type="entry name" value="palladin isoform X1"/>
    <property type="match status" value="1"/>
</dbReference>
<feature type="compositionally biased region" description="Basic residues" evidence="3">
    <location>
        <begin position="456"/>
        <end position="466"/>
    </location>
</feature>
<evidence type="ECO:0000256" key="2">
    <source>
        <dbReference type="ARBA" id="ARBA00023319"/>
    </source>
</evidence>
<evidence type="ECO:0000256" key="1">
    <source>
        <dbReference type="ARBA" id="ARBA00023157"/>
    </source>
</evidence>
<feature type="compositionally biased region" description="Low complexity" evidence="3">
    <location>
        <begin position="959"/>
        <end position="980"/>
    </location>
</feature>
<dbReference type="Pfam" id="PF13927">
    <property type="entry name" value="Ig_3"/>
    <property type="match status" value="2"/>
</dbReference>
<keyword evidence="4" id="KW-0812">Transmembrane</keyword>
<dbReference type="InterPro" id="IPR036179">
    <property type="entry name" value="Ig-like_dom_sf"/>
</dbReference>
<dbReference type="GO" id="GO:0048812">
    <property type="term" value="P:neuron projection morphogenesis"/>
    <property type="evidence" value="ECO:0007669"/>
    <property type="project" value="UniProtKB-ARBA"/>
</dbReference>
<evidence type="ECO:0000256" key="5">
    <source>
        <dbReference type="SAM" id="SignalP"/>
    </source>
</evidence>
<feature type="signal peptide" evidence="5">
    <location>
        <begin position="1"/>
        <end position="38"/>
    </location>
</feature>
<dbReference type="Pfam" id="PF13895">
    <property type="entry name" value="Ig_2"/>
    <property type="match status" value="1"/>
</dbReference>
<feature type="compositionally biased region" description="Low complexity" evidence="3">
    <location>
        <begin position="1052"/>
        <end position="1061"/>
    </location>
</feature>
<keyword evidence="4" id="KW-0472">Membrane</keyword>
<feature type="region of interest" description="Disordered" evidence="3">
    <location>
        <begin position="435"/>
        <end position="476"/>
    </location>
</feature>
<dbReference type="SUPFAM" id="SSF49265">
    <property type="entry name" value="Fibronectin type III"/>
    <property type="match status" value="1"/>
</dbReference>
<feature type="domain" description="Fibronectin type-III" evidence="7">
    <location>
        <begin position="472"/>
        <end position="586"/>
    </location>
</feature>
<dbReference type="InterPro" id="IPR003599">
    <property type="entry name" value="Ig_sub"/>
</dbReference>
<feature type="domain" description="Ig-like" evidence="6">
    <location>
        <begin position="141"/>
        <end position="236"/>
    </location>
</feature>